<dbReference type="InterPro" id="IPR049149">
    <property type="entry name" value="TetR/AcrR_C"/>
</dbReference>
<feature type="domain" description="HTH tetR-type" evidence="3">
    <location>
        <begin position="8"/>
        <end position="68"/>
    </location>
</feature>
<dbReference type="RefSeq" id="WP_256312141.1">
    <property type="nucleotide sequence ID" value="NZ_JANGAC010000012.1"/>
</dbReference>
<comment type="caution">
    <text evidence="4">The sequence shown here is derived from an EMBL/GenBank/DDBJ whole genome shotgun (WGS) entry which is preliminary data.</text>
</comment>
<evidence type="ECO:0000313" key="5">
    <source>
        <dbReference type="Proteomes" id="UP001524478"/>
    </source>
</evidence>
<evidence type="ECO:0000256" key="1">
    <source>
        <dbReference type="ARBA" id="ARBA00023125"/>
    </source>
</evidence>
<dbReference type="InterPro" id="IPR009057">
    <property type="entry name" value="Homeodomain-like_sf"/>
</dbReference>
<dbReference type="SUPFAM" id="SSF46689">
    <property type="entry name" value="Homeodomain-like"/>
    <property type="match status" value="1"/>
</dbReference>
<protein>
    <submittedName>
        <fullName evidence="4">TetR/AcrR family transcriptional regulator</fullName>
    </submittedName>
</protein>
<dbReference type="PANTHER" id="PTHR43479:SF11">
    <property type="entry name" value="ACREF_ENVCD OPERON REPRESSOR-RELATED"/>
    <property type="match status" value="1"/>
</dbReference>
<evidence type="ECO:0000259" key="3">
    <source>
        <dbReference type="PROSITE" id="PS50977"/>
    </source>
</evidence>
<dbReference type="PRINTS" id="PR00455">
    <property type="entry name" value="HTHTETR"/>
</dbReference>
<dbReference type="Proteomes" id="UP001524478">
    <property type="component" value="Unassembled WGS sequence"/>
</dbReference>
<dbReference type="InterPro" id="IPR050624">
    <property type="entry name" value="HTH-type_Tx_Regulator"/>
</dbReference>
<accession>A0ABT1SD39</accession>
<evidence type="ECO:0000256" key="2">
    <source>
        <dbReference type="PROSITE-ProRule" id="PRU00335"/>
    </source>
</evidence>
<organism evidence="4 5">
    <name type="scientific">Tissierella carlieri</name>
    <dbReference type="NCBI Taxonomy" id="689904"/>
    <lineage>
        <taxon>Bacteria</taxon>
        <taxon>Bacillati</taxon>
        <taxon>Bacillota</taxon>
        <taxon>Tissierellia</taxon>
        <taxon>Tissierellales</taxon>
        <taxon>Tissierellaceae</taxon>
        <taxon>Tissierella</taxon>
    </lineage>
</organism>
<keyword evidence="5" id="KW-1185">Reference proteome</keyword>
<evidence type="ECO:0000313" key="4">
    <source>
        <dbReference type="EMBL" id="MCQ4924391.1"/>
    </source>
</evidence>
<feature type="DNA-binding region" description="H-T-H motif" evidence="2">
    <location>
        <begin position="31"/>
        <end position="50"/>
    </location>
</feature>
<dbReference type="Gene3D" id="1.10.357.10">
    <property type="entry name" value="Tetracycline Repressor, domain 2"/>
    <property type="match status" value="1"/>
</dbReference>
<dbReference type="PROSITE" id="PS50977">
    <property type="entry name" value="HTH_TETR_2"/>
    <property type="match status" value="1"/>
</dbReference>
<reference evidence="4 5" key="1">
    <citation type="submission" date="2022-06" db="EMBL/GenBank/DDBJ databases">
        <title>Isolation of gut microbiota from human fecal samples.</title>
        <authorList>
            <person name="Pamer E.G."/>
            <person name="Barat B."/>
            <person name="Waligurski E."/>
            <person name="Medina S."/>
            <person name="Paddock L."/>
            <person name="Mostad J."/>
        </authorList>
    </citation>
    <scope>NUCLEOTIDE SEQUENCE [LARGE SCALE GENOMIC DNA]</scope>
    <source>
        <strain evidence="4 5">DFI.7.95</strain>
    </source>
</reference>
<proteinExistence type="predicted"/>
<dbReference type="Pfam" id="PF00440">
    <property type="entry name" value="TetR_N"/>
    <property type="match status" value="1"/>
</dbReference>
<name>A0ABT1SD39_9FIRM</name>
<dbReference type="EMBL" id="JANGAC010000012">
    <property type="protein sequence ID" value="MCQ4924391.1"/>
    <property type="molecule type" value="Genomic_DNA"/>
</dbReference>
<gene>
    <name evidence="4" type="ORF">NE686_14910</name>
</gene>
<dbReference type="InterPro" id="IPR001647">
    <property type="entry name" value="HTH_TetR"/>
</dbReference>
<keyword evidence="1 2" id="KW-0238">DNA-binding</keyword>
<dbReference type="Pfam" id="PF21303">
    <property type="entry name" value="TetR_C_39"/>
    <property type="match status" value="1"/>
</dbReference>
<dbReference type="PANTHER" id="PTHR43479">
    <property type="entry name" value="ACREF/ENVCD OPERON REPRESSOR-RELATED"/>
    <property type="match status" value="1"/>
</dbReference>
<dbReference type="PROSITE" id="PS01081">
    <property type="entry name" value="HTH_TETR_1"/>
    <property type="match status" value="1"/>
</dbReference>
<sequence length="210" mass="24491">MRVIKEYDERKKEILDTAERLFRIKGYEKCTIMDIIKEVGIAKGTFYYYFKSKEEVLDAVVLGYVDIVRNNAEEILLIENINPVEKLMRAFMTMQITNQIDKDLLDNMHKVENALLHQKVLNQLVTTMTPILVKVIEEGIEENVWSCKYPLEYMQIFLVASLTLTDEGIFELDSDSQMSVMAAMISMLEKMLNVPEDCFMKLFIENFGKM</sequence>
<dbReference type="InterPro" id="IPR023772">
    <property type="entry name" value="DNA-bd_HTH_TetR-type_CS"/>
</dbReference>